<dbReference type="Pfam" id="PF01207">
    <property type="entry name" value="Dus"/>
    <property type="match status" value="1"/>
</dbReference>
<evidence type="ECO:0000256" key="7">
    <source>
        <dbReference type="ARBA" id="ARBA00022884"/>
    </source>
</evidence>
<dbReference type="CDD" id="cd02801">
    <property type="entry name" value="DUS_like_FMN"/>
    <property type="match status" value="1"/>
</dbReference>
<gene>
    <name evidence="10" type="ORF">AB1Y20_013547</name>
</gene>
<evidence type="ECO:0000256" key="5">
    <source>
        <dbReference type="ARBA" id="ARBA00022694"/>
    </source>
</evidence>
<reference evidence="10 11" key="1">
    <citation type="journal article" date="2024" name="Science">
        <title>Giant polyketide synthase enzymes in the biosynthesis of giant marine polyether toxins.</title>
        <authorList>
            <person name="Fallon T.R."/>
            <person name="Shende V.V."/>
            <person name="Wierzbicki I.H."/>
            <person name="Pendleton A.L."/>
            <person name="Watervoot N.F."/>
            <person name="Auber R.P."/>
            <person name="Gonzalez D.J."/>
            <person name="Wisecaver J.H."/>
            <person name="Moore B.S."/>
        </authorList>
    </citation>
    <scope>NUCLEOTIDE SEQUENCE [LARGE SCALE GENOMIC DNA]</scope>
    <source>
        <strain evidence="10 11">12B1</strain>
    </source>
</reference>
<dbReference type="PROSITE" id="PS01136">
    <property type="entry name" value="UPF0034"/>
    <property type="match status" value="1"/>
</dbReference>
<dbReference type="GO" id="GO:0017150">
    <property type="term" value="F:tRNA dihydrouridine synthase activity"/>
    <property type="evidence" value="ECO:0007669"/>
    <property type="project" value="InterPro"/>
</dbReference>
<organism evidence="10 11">
    <name type="scientific">Prymnesium parvum</name>
    <name type="common">Toxic golden alga</name>
    <dbReference type="NCBI Taxonomy" id="97485"/>
    <lineage>
        <taxon>Eukaryota</taxon>
        <taxon>Haptista</taxon>
        <taxon>Haptophyta</taxon>
        <taxon>Prymnesiophyceae</taxon>
        <taxon>Prymnesiales</taxon>
        <taxon>Prymnesiaceae</taxon>
        <taxon>Prymnesium</taxon>
    </lineage>
</organism>
<dbReference type="PANTHER" id="PTHR42907">
    <property type="entry name" value="FMN-LINKED OXIDOREDUCTASES SUPERFAMILY PROTEIN"/>
    <property type="match status" value="1"/>
</dbReference>
<accession>A0AB34IJB9</accession>
<evidence type="ECO:0000256" key="4">
    <source>
        <dbReference type="ARBA" id="ARBA00022643"/>
    </source>
</evidence>
<keyword evidence="5" id="KW-0819">tRNA processing</keyword>
<proteinExistence type="predicted"/>
<dbReference type="InterPro" id="IPR013785">
    <property type="entry name" value="Aldolase_TIM"/>
</dbReference>
<evidence type="ECO:0000259" key="9">
    <source>
        <dbReference type="Pfam" id="PF01207"/>
    </source>
</evidence>
<dbReference type="InterPro" id="IPR004653">
    <property type="entry name" value="DusA"/>
</dbReference>
<keyword evidence="8" id="KW-0560">Oxidoreductase</keyword>
<sequence>MSLRTHPLNDSLPPYDDGAFAVAPMMDYTDRFLRFILRQLTSRATLYTEMVTANTLAHCSEAELPRFLGLGEAEQPLVLQLGGADPSLVRRAAAIASPWGFAAMNLNCGCPSDRVAGSGRFGAALMDEPHQVAAVCAALADGAGGQLPVTVKCRVGVTRDKARATEIDDEETYERLAQFVEVVSSRGGVRCFQVHARKAVLGGLSPAQNRQIPPLRYNLVHRLAADFPSLRFSLNGGIESLPSARKVLEGESCQLSGVMVGRAVVARPWDWAQIDTELYDEPFNPASSRRQVLDTYAAFADAEAAACAHNIRRLLLAPALNLFAGEPHGKMFRRRVDELASDPSISAGSIILRSAEDTLLAETLDAPPGYVWRHDERAYLPPVPNEALARTDTTSD</sequence>
<name>A0AB34IJB9_PRYPA</name>
<dbReference type="GO" id="GO:0050660">
    <property type="term" value="F:flavin adenine dinucleotide binding"/>
    <property type="evidence" value="ECO:0007669"/>
    <property type="project" value="InterPro"/>
</dbReference>
<keyword evidence="2" id="KW-0820">tRNA-binding</keyword>
<dbReference type="Gene3D" id="3.20.20.70">
    <property type="entry name" value="Aldolase class I"/>
    <property type="match status" value="1"/>
</dbReference>
<dbReference type="PANTHER" id="PTHR42907:SF1">
    <property type="entry name" value="FMN-LINKED OXIDOREDUCTASES SUPERFAMILY PROTEIN"/>
    <property type="match status" value="1"/>
</dbReference>
<evidence type="ECO:0000256" key="2">
    <source>
        <dbReference type="ARBA" id="ARBA00022555"/>
    </source>
</evidence>
<dbReference type="NCBIfam" id="NF008774">
    <property type="entry name" value="PRK11815.1"/>
    <property type="match status" value="1"/>
</dbReference>
<keyword evidence="3" id="KW-0285">Flavoprotein</keyword>
<keyword evidence="4" id="KW-0288">FMN</keyword>
<evidence type="ECO:0000256" key="8">
    <source>
        <dbReference type="ARBA" id="ARBA00023002"/>
    </source>
</evidence>
<comment type="caution">
    <text evidence="10">The sequence shown here is derived from an EMBL/GenBank/DDBJ whole genome shotgun (WGS) entry which is preliminary data.</text>
</comment>
<dbReference type="EMBL" id="JBGBPQ010000026">
    <property type="protein sequence ID" value="KAL1499031.1"/>
    <property type="molecule type" value="Genomic_DNA"/>
</dbReference>
<keyword evidence="6" id="KW-0521">NADP</keyword>
<evidence type="ECO:0000256" key="1">
    <source>
        <dbReference type="ARBA" id="ARBA00001917"/>
    </source>
</evidence>
<dbReference type="SUPFAM" id="SSF51395">
    <property type="entry name" value="FMN-linked oxidoreductases"/>
    <property type="match status" value="1"/>
</dbReference>
<protein>
    <recommendedName>
        <fullName evidence="9">DUS-like FMN-binding domain-containing protein</fullName>
    </recommendedName>
</protein>
<dbReference type="InterPro" id="IPR018517">
    <property type="entry name" value="tRNA_hU_synthase_CS"/>
</dbReference>
<evidence type="ECO:0000313" key="11">
    <source>
        <dbReference type="Proteomes" id="UP001515480"/>
    </source>
</evidence>
<dbReference type="Proteomes" id="UP001515480">
    <property type="component" value="Unassembled WGS sequence"/>
</dbReference>
<dbReference type="AlphaFoldDB" id="A0AB34IJB9"/>
<dbReference type="InterPro" id="IPR035587">
    <property type="entry name" value="DUS-like_FMN-bd"/>
</dbReference>
<evidence type="ECO:0000313" key="10">
    <source>
        <dbReference type="EMBL" id="KAL1499031.1"/>
    </source>
</evidence>
<evidence type="ECO:0000256" key="6">
    <source>
        <dbReference type="ARBA" id="ARBA00022857"/>
    </source>
</evidence>
<dbReference type="GO" id="GO:0000049">
    <property type="term" value="F:tRNA binding"/>
    <property type="evidence" value="ECO:0007669"/>
    <property type="project" value="UniProtKB-KW"/>
</dbReference>
<feature type="domain" description="DUS-like FMN-binding" evidence="9">
    <location>
        <begin position="22"/>
        <end position="289"/>
    </location>
</feature>
<keyword evidence="7" id="KW-0694">RNA-binding</keyword>
<keyword evidence="11" id="KW-1185">Reference proteome</keyword>
<evidence type="ECO:0000256" key="3">
    <source>
        <dbReference type="ARBA" id="ARBA00022630"/>
    </source>
</evidence>
<comment type="cofactor">
    <cofactor evidence="1">
        <name>FMN</name>
        <dbReference type="ChEBI" id="CHEBI:58210"/>
    </cofactor>
</comment>